<dbReference type="InterPro" id="IPR028082">
    <property type="entry name" value="Peripla_BP_I"/>
</dbReference>
<keyword evidence="5" id="KW-0762">Sugar transport</keyword>
<dbReference type="InterPro" id="IPR050555">
    <property type="entry name" value="Bact_Solute-Bind_Prot2"/>
</dbReference>
<dbReference type="RefSeq" id="WP_090849495.1">
    <property type="nucleotide sequence ID" value="NZ_FNJU01000001.1"/>
</dbReference>
<dbReference type="AlphaFoldDB" id="A0A1H0PU54"/>
<evidence type="ECO:0000259" key="4">
    <source>
        <dbReference type="Pfam" id="PF13407"/>
    </source>
</evidence>
<name>A0A1H0PU54_9BACI</name>
<dbReference type="GO" id="GO:0030288">
    <property type="term" value="C:outer membrane-bounded periplasmic space"/>
    <property type="evidence" value="ECO:0007669"/>
    <property type="project" value="TreeGrafter"/>
</dbReference>
<dbReference type="GO" id="GO:0030246">
    <property type="term" value="F:carbohydrate binding"/>
    <property type="evidence" value="ECO:0007669"/>
    <property type="project" value="TreeGrafter"/>
</dbReference>
<dbReference type="PANTHER" id="PTHR30036:SF1">
    <property type="entry name" value="D-XYLOSE-BINDING PERIPLASMIC PROTEIN"/>
    <property type="match status" value="1"/>
</dbReference>
<keyword evidence="6" id="KW-1185">Reference proteome</keyword>
<reference evidence="6" key="1">
    <citation type="submission" date="2016-10" db="EMBL/GenBank/DDBJ databases">
        <authorList>
            <person name="Varghese N."/>
            <person name="Submissions S."/>
        </authorList>
    </citation>
    <scope>NUCLEOTIDE SEQUENCE [LARGE SCALE GENOMIC DNA]</scope>
    <source>
        <strain evidence="6">IBRC-M10078</strain>
    </source>
</reference>
<feature type="domain" description="Periplasmic binding protein" evidence="4">
    <location>
        <begin position="45"/>
        <end position="299"/>
    </location>
</feature>
<evidence type="ECO:0000256" key="1">
    <source>
        <dbReference type="ARBA" id="ARBA00004196"/>
    </source>
</evidence>
<keyword evidence="5" id="KW-0813">Transport</keyword>
<accession>A0A1H0PU54</accession>
<dbReference type="PROSITE" id="PS51257">
    <property type="entry name" value="PROKAR_LIPOPROTEIN"/>
    <property type="match status" value="1"/>
</dbReference>
<feature type="signal peptide" evidence="3">
    <location>
        <begin position="1"/>
        <end position="19"/>
    </location>
</feature>
<evidence type="ECO:0000313" key="6">
    <source>
        <dbReference type="Proteomes" id="UP000199159"/>
    </source>
</evidence>
<dbReference type="OrthoDB" id="9769193at2"/>
<dbReference type="SUPFAM" id="SSF53822">
    <property type="entry name" value="Periplasmic binding protein-like I"/>
    <property type="match status" value="1"/>
</dbReference>
<dbReference type="Pfam" id="PF13407">
    <property type="entry name" value="Peripla_BP_4"/>
    <property type="match status" value="1"/>
</dbReference>
<protein>
    <submittedName>
        <fullName evidence="5">Simple sugar transport system substrate-binding protein/D-xylose transport system substrate-binding protein</fullName>
    </submittedName>
</protein>
<evidence type="ECO:0000256" key="2">
    <source>
        <dbReference type="ARBA" id="ARBA00022729"/>
    </source>
</evidence>
<dbReference type="InterPro" id="IPR025997">
    <property type="entry name" value="SBP_2_dom"/>
</dbReference>
<dbReference type="Proteomes" id="UP000199159">
    <property type="component" value="Unassembled WGS sequence"/>
</dbReference>
<gene>
    <name evidence="5" type="ORF">SAMN05216565_101459</name>
</gene>
<sequence length="349" mass="37414">MKKKIVMICLLALSLLVAACSNKEAEIEQQSSKQKLTSDPDKIYVGFALDTLQQERWYKDKEHFEKTVQELGGNVKTLAANGDAEVQIRQAELLIKEGVDVLVVVPSDSIAAGKIVELAHAANVKVISYDKLILNANVDYYVSFDNVKVGELQAQYVVNEVKQGNIAYVGGDNSDNNAKLVKEGSFSVLQPLIDNGSLKVVYDQQTDGWSGDVAKEQITQYLKSGGVKFDGIVTGYDGLAEGALEAVGNLAGTIPVTGQDAELGALQRIVTGTQTMTVYKPIPLIAKSAATLAMEVGKGTSPSTDIAINNGNLDVPSILLEPVAVTKDNIEETVVKDGHLTKEAIYEGK</sequence>
<feature type="chain" id="PRO_5038988370" evidence="3">
    <location>
        <begin position="20"/>
        <end position="349"/>
    </location>
</feature>
<evidence type="ECO:0000313" key="5">
    <source>
        <dbReference type="EMBL" id="SDP08340.1"/>
    </source>
</evidence>
<proteinExistence type="predicted"/>
<dbReference type="EMBL" id="FNJU01000001">
    <property type="protein sequence ID" value="SDP08340.1"/>
    <property type="molecule type" value="Genomic_DNA"/>
</dbReference>
<dbReference type="STRING" id="930152.SAMN05216565_101459"/>
<comment type="subcellular location">
    <subcellularLocation>
        <location evidence="1">Cell envelope</location>
    </subcellularLocation>
</comment>
<organism evidence="5 6">
    <name type="scientific">Litchfieldia salsa</name>
    <dbReference type="NCBI Taxonomy" id="930152"/>
    <lineage>
        <taxon>Bacteria</taxon>
        <taxon>Bacillati</taxon>
        <taxon>Bacillota</taxon>
        <taxon>Bacilli</taxon>
        <taxon>Bacillales</taxon>
        <taxon>Bacillaceae</taxon>
        <taxon>Litchfieldia</taxon>
    </lineage>
</organism>
<dbReference type="Gene3D" id="3.40.50.2300">
    <property type="match status" value="2"/>
</dbReference>
<dbReference type="PANTHER" id="PTHR30036">
    <property type="entry name" value="D-XYLOSE-BINDING PERIPLASMIC PROTEIN"/>
    <property type="match status" value="1"/>
</dbReference>
<keyword evidence="2 3" id="KW-0732">Signal</keyword>
<evidence type="ECO:0000256" key="3">
    <source>
        <dbReference type="SAM" id="SignalP"/>
    </source>
</evidence>